<evidence type="ECO:0000256" key="1">
    <source>
        <dbReference type="SAM" id="MobiDB-lite"/>
    </source>
</evidence>
<sequence>MRLALKENSFRIDRSGNRAVEDGDLTFDTKSVKITRAEEKSYAALFKNARTGINGYRTIGRMGLLSDAEKKKFPLQTHAQDGEEILSANEVDTDQEDEQIDSIPGRIDGPRDKREERPWKRRKLQEVAVSKARDCRPVSTKLMMPNARARMKLKARRLILKSDSSTESSVAASQGRLTSTEWAELEAETDVREKDGPSEKDLRTF</sequence>
<comment type="caution">
    <text evidence="2">The sequence shown here is derived from an EMBL/GenBank/DDBJ whole genome shotgun (WGS) entry which is preliminary data.</text>
</comment>
<feature type="compositionally biased region" description="Basic and acidic residues" evidence="1">
    <location>
        <begin position="108"/>
        <end position="118"/>
    </location>
</feature>
<feature type="region of interest" description="Disordered" evidence="1">
    <location>
        <begin position="80"/>
        <end position="122"/>
    </location>
</feature>
<dbReference type="EMBL" id="LVLJ01002613">
    <property type="protein sequence ID" value="OAE24377.1"/>
    <property type="molecule type" value="Genomic_DNA"/>
</dbReference>
<name>A0A176VUE7_MARPO</name>
<dbReference type="AlphaFoldDB" id="A0A176VUE7"/>
<proteinExistence type="predicted"/>
<feature type="compositionally biased region" description="Acidic residues" evidence="1">
    <location>
        <begin position="91"/>
        <end position="100"/>
    </location>
</feature>
<organism evidence="2 3">
    <name type="scientific">Marchantia polymorpha subsp. ruderalis</name>
    <dbReference type="NCBI Taxonomy" id="1480154"/>
    <lineage>
        <taxon>Eukaryota</taxon>
        <taxon>Viridiplantae</taxon>
        <taxon>Streptophyta</taxon>
        <taxon>Embryophyta</taxon>
        <taxon>Marchantiophyta</taxon>
        <taxon>Marchantiopsida</taxon>
        <taxon>Marchantiidae</taxon>
        <taxon>Marchantiales</taxon>
        <taxon>Marchantiaceae</taxon>
        <taxon>Marchantia</taxon>
    </lineage>
</organism>
<feature type="region of interest" description="Disordered" evidence="1">
    <location>
        <begin position="160"/>
        <end position="205"/>
    </location>
</feature>
<protein>
    <submittedName>
        <fullName evidence="2">Uncharacterized protein</fullName>
    </submittedName>
</protein>
<reference evidence="2" key="1">
    <citation type="submission" date="2016-03" db="EMBL/GenBank/DDBJ databases">
        <title>Mechanisms controlling the formation of the plant cell surface in tip-growing cells are functionally conserved among land plants.</title>
        <authorList>
            <person name="Honkanen S."/>
            <person name="Jones V.A."/>
            <person name="Morieri G."/>
            <person name="Champion C."/>
            <person name="Hetherington A.J."/>
            <person name="Kelly S."/>
            <person name="Saint-Marcoux D."/>
            <person name="Proust H."/>
            <person name="Prescott H."/>
            <person name="Dolan L."/>
        </authorList>
    </citation>
    <scope>NUCLEOTIDE SEQUENCE [LARGE SCALE GENOMIC DNA]</scope>
    <source>
        <tissue evidence="2">Whole gametophyte</tissue>
    </source>
</reference>
<accession>A0A176VUE7</accession>
<dbReference type="Proteomes" id="UP000077202">
    <property type="component" value="Unassembled WGS sequence"/>
</dbReference>
<feature type="compositionally biased region" description="Low complexity" evidence="1">
    <location>
        <begin position="161"/>
        <end position="173"/>
    </location>
</feature>
<evidence type="ECO:0000313" key="2">
    <source>
        <dbReference type="EMBL" id="OAE24377.1"/>
    </source>
</evidence>
<gene>
    <name evidence="2" type="ORF">AXG93_4343s1460</name>
</gene>
<feature type="compositionally biased region" description="Basic and acidic residues" evidence="1">
    <location>
        <begin position="189"/>
        <end position="205"/>
    </location>
</feature>
<keyword evidence="3" id="KW-1185">Reference proteome</keyword>
<evidence type="ECO:0000313" key="3">
    <source>
        <dbReference type="Proteomes" id="UP000077202"/>
    </source>
</evidence>